<dbReference type="GO" id="GO:0009396">
    <property type="term" value="P:folic acid-containing compound biosynthetic process"/>
    <property type="evidence" value="ECO:0007669"/>
    <property type="project" value="TreeGrafter"/>
</dbReference>
<feature type="binding site" evidence="4">
    <location>
        <begin position="126"/>
        <end position="134"/>
    </location>
    <ligand>
        <name>ATP</name>
        <dbReference type="ChEBI" id="CHEBI:30616"/>
    </ligand>
</feature>
<dbReference type="AlphaFoldDB" id="A0A9D2T711"/>
<dbReference type="SUPFAM" id="SSF100950">
    <property type="entry name" value="NagB/RpiA/CoA transferase-like"/>
    <property type="match status" value="1"/>
</dbReference>
<dbReference type="InterPro" id="IPR002698">
    <property type="entry name" value="FTHF_cligase"/>
</dbReference>
<organism evidence="6 7">
    <name type="scientific">Candidatus Lachnoclostridium pullistercoris</name>
    <dbReference type="NCBI Taxonomy" id="2838632"/>
    <lineage>
        <taxon>Bacteria</taxon>
        <taxon>Bacillati</taxon>
        <taxon>Bacillota</taxon>
        <taxon>Clostridia</taxon>
        <taxon>Lachnospirales</taxon>
        <taxon>Lachnospiraceae</taxon>
    </lineage>
</organism>
<keyword evidence="3 4" id="KW-0067">ATP-binding</keyword>
<evidence type="ECO:0000256" key="2">
    <source>
        <dbReference type="ARBA" id="ARBA00022741"/>
    </source>
</evidence>
<reference evidence="6" key="1">
    <citation type="journal article" date="2021" name="PeerJ">
        <title>Extensive microbial diversity within the chicken gut microbiome revealed by metagenomics and culture.</title>
        <authorList>
            <person name="Gilroy R."/>
            <person name="Ravi A."/>
            <person name="Getino M."/>
            <person name="Pursley I."/>
            <person name="Horton D.L."/>
            <person name="Alikhan N.F."/>
            <person name="Baker D."/>
            <person name="Gharbi K."/>
            <person name="Hall N."/>
            <person name="Watson M."/>
            <person name="Adriaenssens E.M."/>
            <person name="Foster-Nyarko E."/>
            <person name="Jarju S."/>
            <person name="Secka A."/>
            <person name="Antonio M."/>
            <person name="Oren A."/>
            <person name="Chaudhuri R.R."/>
            <person name="La Ragione R."/>
            <person name="Hildebrand F."/>
            <person name="Pallen M.J."/>
        </authorList>
    </citation>
    <scope>NUCLEOTIDE SEQUENCE</scope>
    <source>
        <strain evidence="6">CHK183-5548</strain>
    </source>
</reference>
<evidence type="ECO:0000256" key="1">
    <source>
        <dbReference type="ARBA" id="ARBA00010638"/>
    </source>
</evidence>
<evidence type="ECO:0000256" key="3">
    <source>
        <dbReference type="ARBA" id="ARBA00022840"/>
    </source>
</evidence>
<comment type="caution">
    <text evidence="6">The sequence shown here is derived from an EMBL/GenBank/DDBJ whole genome shotgun (WGS) entry which is preliminary data.</text>
</comment>
<dbReference type="PIRSF" id="PIRSF006806">
    <property type="entry name" value="FTHF_cligase"/>
    <property type="match status" value="1"/>
</dbReference>
<evidence type="ECO:0000313" key="6">
    <source>
        <dbReference type="EMBL" id="HJC47746.1"/>
    </source>
</evidence>
<dbReference type="PANTHER" id="PTHR23407">
    <property type="entry name" value="ATPASE INHIBITOR/5-FORMYLTETRAHYDROFOLATE CYCLO-LIGASE"/>
    <property type="match status" value="1"/>
</dbReference>
<dbReference type="GO" id="GO:0046872">
    <property type="term" value="F:metal ion binding"/>
    <property type="evidence" value="ECO:0007669"/>
    <property type="project" value="UniProtKB-KW"/>
</dbReference>
<comment type="catalytic activity">
    <reaction evidence="5">
        <text>(6S)-5-formyl-5,6,7,8-tetrahydrofolate + ATP = (6R)-5,10-methenyltetrahydrofolate + ADP + phosphate</text>
        <dbReference type="Rhea" id="RHEA:10488"/>
        <dbReference type="ChEBI" id="CHEBI:30616"/>
        <dbReference type="ChEBI" id="CHEBI:43474"/>
        <dbReference type="ChEBI" id="CHEBI:57455"/>
        <dbReference type="ChEBI" id="CHEBI:57457"/>
        <dbReference type="ChEBI" id="CHEBI:456216"/>
        <dbReference type="EC" id="6.3.3.2"/>
    </reaction>
</comment>
<dbReference type="InterPro" id="IPR037171">
    <property type="entry name" value="NagB/RpiA_transferase-like"/>
</dbReference>
<keyword evidence="6" id="KW-0436">Ligase</keyword>
<protein>
    <recommendedName>
        <fullName evidence="5">5-formyltetrahydrofolate cyclo-ligase</fullName>
        <ecNumber evidence="5">6.3.3.2</ecNumber>
    </recommendedName>
</protein>
<dbReference type="GO" id="GO:0035999">
    <property type="term" value="P:tetrahydrofolate interconversion"/>
    <property type="evidence" value="ECO:0007669"/>
    <property type="project" value="TreeGrafter"/>
</dbReference>
<comment type="similarity">
    <text evidence="1 5">Belongs to the 5-formyltetrahydrofolate cyclo-ligase family.</text>
</comment>
<sequence length="204" mass="22862">MLEKDEARARIRSLRSRLTPEEKEEKSLAAANQALRLLAGCEKVLCYADLPSEMGTGPLAKLLKKAGVRVAFPRVEGKDIAFYEAEMEDLLPGSMGIREPRCGEPVYWPDAPVVTPGLAFDREGGRAGYGAGFYDRFFDREPDHPAVGFCFEFQVTEPLRLEAHDRRMDWVVTEKQIHDCGRTLENGKKEDSFGTAARRKGNLI</sequence>
<feature type="binding site" evidence="4">
    <location>
        <begin position="4"/>
        <end position="8"/>
    </location>
    <ligand>
        <name>ATP</name>
        <dbReference type="ChEBI" id="CHEBI:30616"/>
    </ligand>
</feature>
<dbReference type="PANTHER" id="PTHR23407:SF1">
    <property type="entry name" value="5-FORMYLTETRAHYDROFOLATE CYCLO-LIGASE"/>
    <property type="match status" value="1"/>
</dbReference>
<dbReference type="Gene3D" id="3.40.50.10420">
    <property type="entry name" value="NagB/RpiA/CoA transferase-like"/>
    <property type="match status" value="1"/>
</dbReference>
<dbReference type="EMBL" id="DWWL01000044">
    <property type="protein sequence ID" value="HJC47746.1"/>
    <property type="molecule type" value="Genomic_DNA"/>
</dbReference>
<dbReference type="InterPro" id="IPR024185">
    <property type="entry name" value="FTHF_cligase-like_sf"/>
</dbReference>
<comment type="cofactor">
    <cofactor evidence="5">
        <name>Mg(2+)</name>
        <dbReference type="ChEBI" id="CHEBI:18420"/>
    </cofactor>
</comment>
<keyword evidence="5" id="KW-0479">Metal-binding</keyword>
<evidence type="ECO:0000256" key="4">
    <source>
        <dbReference type="PIRSR" id="PIRSR006806-1"/>
    </source>
</evidence>
<accession>A0A9D2T711</accession>
<proteinExistence type="inferred from homology"/>
<dbReference type="Pfam" id="PF01812">
    <property type="entry name" value="5-FTHF_cyc-lig"/>
    <property type="match status" value="1"/>
</dbReference>
<dbReference type="Proteomes" id="UP000823883">
    <property type="component" value="Unassembled WGS sequence"/>
</dbReference>
<reference evidence="6" key="2">
    <citation type="submission" date="2021-04" db="EMBL/GenBank/DDBJ databases">
        <authorList>
            <person name="Gilroy R."/>
        </authorList>
    </citation>
    <scope>NUCLEOTIDE SEQUENCE</scope>
    <source>
        <strain evidence="6">CHK183-5548</strain>
    </source>
</reference>
<feature type="binding site" evidence="4">
    <location>
        <position position="53"/>
    </location>
    <ligand>
        <name>substrate</name>
    </ligand>
</feature>
<dbReference type="NCBIfam" id="TIGR02727">
    <property type="entry name" value="MTHFS_bact"/>
    <property type="match status" value="1"/>
</dbReference>
<evidence type="ECO:0000256" key="5">
    <source>
        <dbReference type="RuleBase" id="RU361279"/>
    </source>
</evidence>
<name>A0A9D2T711_9FIRM</name>
<keyword evidence="5" id="KW-0460">Magnesium</keyword>
<evidence type="ECO:0000313" key="7">
    <source>
        <dbReference type="Proteomes" id="UP000823883"/>
    </source>
</evidence>
<dbReference type="EC" id="6.3.3.2" evidence="5"/>
<dbReference type="GO" id="GO:0005524">
    <property type="term" value="F:ATP binding"/>
    <property type="evidence" value="ECO:0007669"/>
    <property type="project" value="UniProtKB-KW"/>
</dbReference>
<keyword evidence="2 4" id="KW-0547">Nucleotide-binding</keyword>
<dbReference type="GO" id="GO:0030272">
    <property type="term" value="F:5-formyltetrahydrofolate cyclo-ligase activity"/>
    <property type="evidence" value="ECO:0007669"/>
    <property type="project" value="UniProtKB-EC"/>
</dbReference>
<gene>
    <name evidence="6" type="ORF">IAA04_06810</name>
</gene>